<organism evidence="1 2">
    <name type="scientific">Ligilactobacillus salivarius</name>
    <dbReference type="NCBI Taxonomy" id="1624"/>
    <lineage>
        <taxon>Bacteria</taxon>
        <taxon>Bacillati</taxon>
        <taxon>Bacillota</taxon>
        <taxon>Bacilli</taxon>
        <taxon>Lactobacillales</taxon>
        <taxon>Lactobacillaceae</taxon>
        <taxon>Ligilactobacillus</taxon>
    </lineage>
</organism>
<name>A0ABD7YV87_9LACO</name>
<dbReference type="AlphaFoldDB" id="A0ABD7YV87"/>
<dbReference type="EMBL" id="CP114509">
    <property type="protein sequence ID" value="WHS17362.1"/>
    <property type="molecule type" value="Genomic_DNA"/>
</dbReference>
<reference evidence="1 2" key="1">
    <citation type="submission" date="2022-12" db="EMBL/GenBank/DDBJ databases">
        <title>Assessment of beneficial effects and identification of host adaptation-associated genes of Ligilactobacillus salivarius isolated from Meles meles.</title>
        <authorList>
            <person name="Wang Y."/>
        </authorList>
    </citation>
    <scope>NUCLEOTIDE SEQUENCE [LARGE SCALE GENOMIC DNA]</scope>
    <source>
        <strain evidence="1 2">S35</strain>
    </source>
</reference>
<dbReference type="Proteomes" id="UP001224533">
    <property type="component" value="Chromosome"/>
</dbReference>
<gene>
    <name evidence="1" type="ORF">O2U02_07800</name>
</gene>
<evidence type="ECO:0000313" key="2">
    <source>
        <dbReference type="Proteomes" id="UP001224533"/>
    </source>
</evidence>
<proteinExistence type="predicted"/>
<evidence type="ECO:0008006" key="3">
    <source>
        <dbReference type="Google" id="ProtNLM"/>
    </source>
</evidence>
<sequence>MVQLSYEIIYTIYKEVIFMSENVFFNPGQSISSSYDFDKAYTAAKIYHMKADNSVLIVQEKDGQPYVIFDEAKALQQEAAEGKKYSVIKRVSHDKE</sequence>
<accession>A0ABD7YV87</accession>
<evidence type="ECO:0000313" key="1">
    <source>
        <dbReference type="EMBL" id="WHS17362.1"/>
    </source>
</evidence>
<protein>
    <recommendedName>
        <fullName evidence="3">DUF2188 domain-containing protein</fullName>
    </recommendedName>
</protein>